<dbReference type="Pfam" id="PF05021">
    <property type="entry name" value="NPL4"/>
    <property type="match status" value="1"/>
</dbReference>
<dbReference type="PROSITE" id="PS50249">
    <property type="entry name" value="MPN"/>
    <property type="match status" value="1"/>
</dbReference>
<feature type="domain" description="MPN" evidence="8">
    <location>
        <begin position="672"/>
        <end position="810"/>
    </location>
</feature>
<dbReference type="Gene3D" id="3.10.20.90">
    <property type="entry name" value="Phosphatidylinositol 3-kinase Catalytic Subunit, Chain A, domain 1"/>
    <property type="match status" value="1"/>
</dbReference>
<dbReference type="InterPro" id="IPR001876">
    <property type="entry name" value="Znf_RanBP2"/>
</dbReference>
<dbReference type="Pfam" id="PF11543">
    <property type="entry name" value="UN_NPL4"/>
    <property type="match status" value="1"/>
</dbReference>
<organism evidence="9 10">
    <name type="scientific">Mya arenaria</name>
    <name type="common">Soft-shell clam</name>
    <dbReference type="NCBI Taxonomy" id="6604"/>
    <lineage>
        <taxon>Eukaryota</taxon>
        <taxon>Metazoa</taxon>
        <taxon>Spiralia</taxon>
        <taxon>Lophotrochozoa</taxon>
        <taxon>Mollusca</taxon>
        <taxon>Bivalvia</taxon>
        <taxon>Autobranchia</taxon>
        <taxon>Heteroconchia</taxon>
        <taxon>Euheterodonta</taxon>
        <taxon>Imparidentia</taxon>
        <taxon>Neoheterodontei</taxon>
        <taxon>Myida</taxon>
        <taxon>Myoidea</taxon>
        <taxon>Myidae</taxon>
        <taxon>Mya</taxon>
    </lineage>
</organism>
<dbReference type="InterPro" id="IPR016563">
    <property type="entry name" value="Npl4"/>
</dbReference>
<evidence type="ECO:0000256" key="3">
    <source>
        <dbReference type="ARBA" id="ARBA00022771"/>
    </source>
</evidence>
<keyword evidence="3 5" id="KW-0863">Zinc-finger</keyword>
<dbReference type="SUPFAM" id="SSF54236">
    <property type="entry name" value="Ubiquitin-like"/>
    <property type="match status" value="1"/>
</dbReference>
<dbReference type="CDD" id="cd08061">
    <property type="entry name" value="MPN_NPL4"/>
    <property type="match status" value="1"/>
</dbReference>
<evidence type="ECO:0000259" key="7">
    <source>
        <dbReference type="PROSITE" id="PS50199"/>
    </source>
</evidence>
<keyword evidence="4" id="KW-0862">Zinc</keyword>
<evidence type="ECO:0000256" key="6">
    <source>
        <dbReference type="SAM" id="MobiDB-lite"/>
    </source>
</evidence>
<dbReference type="InterPro" id="IPR029071">
    <property type="entry name" value="Ubiquitin-like_domsf"/>
</dbReference>
<evidence type="ECO:0000259" key="8">
    <source>
        <dbReference type="PROSITE" id="PS50249"/>
    </source>
</evidence>
<dbReference type="Gene3D" id="2.30.30.380">
    <property type="entry name" value="Zn-finger domain of Sec23/24"/>
    <property type="match status" value="1"/>
</dbReference>
<dbReference type="Gene3D" id="3.40.140.10">
    <property type="entry name" value="Cytidine Deaminase, domain 2"/>
    <property type="match status" value="1"/>
</dbReference>
<dbReference type="Pfam" id="PF05020">
    <property type="entry name" value="zf-NPL4"/>
    <property type="match status" value="1"/>
</dbReference>
<dbReference type="InterPro" id="IPR037518">
    <property type="entry name" value="MPN"/>
</dbReference>
<dbReference type="InterPro" id="IPR036443">
    <property type="entry name" value="Znf_RanBP2_sf"/>
</dbReference>
<dbReference type="InterPro" id="IPR007716">
    <property type="entry name" value="NPL4_Zn-bd_put"/>
</dbReference>
<comment type="similarity">
    <text evidence="1">Belongs to the NPL4 family.</text>
</comment>
<dbReference type="InterPro" id="IPR024682">
    <property type="entry name" value="Npl4_Ub-like_dom"/>
</dbReference>
<dbReference type="InterPro" id="IPR007717">
    <property type="entry name" value="NPL4_C"/>
</dbReference>
<dbReference type="SUPFAM" id="SSF90209">
    <property type="entry name" value="Ran binding protein zinc finger-like"/>
    <property type="match status" value="1"/>
</dbReference>
<dbReference type="PANTHER" id="PTHR12710:SF0">
    <property type="entry name" value="NUCLEAR PROTEIN LOCALIZATION PROTEIN 4 HOMOLOG"/>
    <property type="match status" value="1"/>
</dbReference>
<evidence type="ECO:0000256" key="5">
    <source>
        <dbReference type="PROSITE-ProRule" id="PRU00322"/>
    </source>
</evidence>
<accession>A0ABY7DIZ8</accession>
<feature type="domain" description="RanBP2-type" evidence="7">
    <location>
        <begin position="1032"/>
        <end position="1060"/>
    </location>
</feature>
<feature type="compositionally biased region" description="Low complexity" evidence="6">
    <location>
        <begin position="1"/>
        <end position="16"/>
    </location>
</feature>
<gene>
    <name evidence="9" type="ORF">MAR_029989</name>
</gene>
<dbReference type="PANTHER" id="PTHR12710">
    <property type="entry name" value="NUCLEAR PROTEIN LOCALIZATION 4"/>
    <property type="match status" value="1"/>
</dbReference>
<dbReference type="EMBL" id="CP111013">
    <property type="protein sequence ID" value="WAQ97299.1"/>
    <property type="molecule type" value="Genomic_DNA"/>
</dbReference>
<feature type="region of interest" description="Disordered" evidence="6">
    <location>
        <begin position="91"/>
        <end position="144"/>
    </location>
</feature>
<dbReference type="PROSITE" id="PS50199">
    <property type="entry name" value="ZF_RANBP2_2"/>
    <property type="match status" value="1"/>
</dbReference>
<keyword evidence="10" id="KW-1185">Reference proteome</keyword>
<keyword evidence="2" id="KW-0479">Metal-binding</keyword>
<proteinExistence type="inferred from homology"/>
<name>A0ABY7DIZ8_MYAAR</name>
<evidence type="ECO:0000256" key="2">
    <source>
        <dbReference type="ARBA" id="ARBA00022723"/>
    </source>
</evidence>
<evidence type="ECO:0000313" key="10">
    <source>
        <dbReference type="Proteomes" id="UP001164746"/>
    </source>
</evidence>
<sequence length="1060" mass="119625">MFVQQQQQQQQQQQHQSPIPVCKLKYFTPDVGKTHLRHDDSNEGDAGATARKSDSPKKKLTKSFLEPNESAFINIRSRLSTLSLNTAYKKGSDYQTLSPPMSDRRAPPRRISSISSKDAYDRNGGTGRPRHNSRSSFMSDDKEYRQARQPLNPILHRSRASETAALNKLNGNILTATQNPEFYTRQIKTIGENNDRDSYRSSSPRSVKSVDSSGKVHMGLIESLDLNENLNDLDKIKERYSKNEFMNSLSLYRQRGHDRCWNASGMSQHIPRGTTLSSPELFRSSSKISWESGYANNGVVSPRASLPSFPMTSKWEPQKSHVHNQLHAKSKPDSAVSGKFSSMSSRKKSVAFHSKHQEISEDELQSNPIPSPFKENKGLKSILKRANSELGSSAIYTKTQNGGDENFPKENFHWKYQLPKLDSPVNSLRKPNSPFKKALYQYGTGISSEFEQIVRVQCPELGTKRIDTKGNESIADFMNKIQKTFELGDIGWNVYKTREKKDIIKTSRSKTLDSCKVKHGDMLYLFTQTTHTGERPGSSATIDTSPFTNTVQENEVDLLLYKEDGKIDRNRDEQLCHHGPSGKCLHCVPLEPFDEKYLATCDPPIKYLSFHSYLRKLTSGVDKGKFANLENVTCKIKEGCKEHPPWPGGICTKCQPTALTLQRQRYRHVDYIMFENPGICDQFLNYWRSTGNQRIGIMFGRYEPHKDIPLGIRAVVVAIYEPPQINSKNRIELLEDPLEETVNKFGSRLGLVPVGWIFTDLVADDLTKGTVKNFRGNVDSHFLSAEECIMAAQYQNKYLNPCKYSSDGYFGSKFVTVIVTGDQTGQIHFEGYQVSSVCMSLVRDNCLIPTKDAPELGYIKESSNEQYVPDVFYTDKDEYGNEATQLARPLPVEYLLVDMGAAFPVEPQYTFRLADRPFPKENRTTTGQVQDFNALIQHMEQFPPSKFMEAVSDFHLLLYLATSDMLPLKERIVGLLEAVKTGDESLAHHFKKTEEWATVEELMAAHAPNPGLSREGSYVGPGASPLPPIGSSSSVWTCAHCTFHNKADNQSCEMCSLPRQ</sequence>
<protein>
    <submittedName>
        <fullName evidence="9">NPL4-like protein</fullName>
    </submittedName>
</protein>
<dbReference type="SMART" id="SM00547">
    <property type="entry name" value="ZnF_RBZ"/>
    <property type="match status" value="1"/>
</dbReference>
<dbReference type="Proteomes" id="UP001164746">
    <property type="component" value="Chromosome 2"/>
</dbReference>
<feature type="region of interest" description="Disordered" evidence="6">
    <location>
        <begin position="1"/>
        <end position="60"/>
    </location>
</feature>
<evidence type="ECO:0000313" key="9">
    <source>
        <dbReference type="EMBL" id="WAQ97299.1"/>
    </source>
</evidence>
<evidence type="ECO:0000256" key="1">
    <source>
        <dbReference type="ARBA" id="ARBA00011025"/>
    </source>
</evidence>
<reference evidence="9" key="1">
    <citation type="submission" date="2022-11" db="EMBL/GenBank/DDBJ databases">
        <title>Centuries of genome instability and evolution in soft-shell clam transmissible cancer (bioRxiv).</title>
        <authorList>
            <person name="Hart S.F.M."/>
            <person name="Yonemitsu M.A."/>
            <person name="Giersch R.M."/>
            <person name="Beal B.F."/>
            <person name="Arriagada G."/>
            <person name="Davis B.W."/>
            <person name="Ostrander E.A."/>
            <person name="Goff S.P."/>
            <person name="Metzger M.J."/>
        </authorList>
    </citation>
    <scope>NUCLEOTIDE SEQUENCE</scope>
    <source>
        <strain evidence="9">MELC-2E11</strain>
        <tissue evidence="9">Siphon/mantle</tissue>
    </source>
</reference>
<evidence type="ECO:0000256" key="4">
    <source>
        <dbReference type="ARBA" id="ARBA00022833"/>
    </source>
</evidence>
<dbReference type="PROSITE" id="PS01358">
    <property type="entry name" value="ZF_RANBP2_1"/>
    <property type="match status" value="1"/>
</dbReference>